<reference evidence="7" key="2">
    <citation type="submission" date="2022-06" db="UniProtKB">
        <authorList>
            <consortium name="EnsemblMetazoa"/>
        </authorList>
    </citation>
    <scope>IDENTIFICATION</scope>
    <source>
        <strain evidence="7">DF5081</strain>
    </source>
</reference>
<evidence type="ECO:0000313" key="8">
    <source>
        <dbReference type="Proteomes" id="UP000005237"/>
    </source>
</evidence>
<feature type="transmembrane region" description="Helical" evidence="6">
    <location>
        <begin position="6"/>
        <end position="25"/>
    </location>
</feature>
<dbReference type="SUPFAM" id="SSF81321">
    <property type="entry name" value="Family A G protein-coupled receptor-like"/>
    <property type="match status" value="1"/>
</dbReference>
<evidence type="ECO:0000256" key="4">
    <source>
        <dbReference type="ARBA" id="ARBA00022989"/>
    </source>
</evidence>
<evidence type="ECO:0000256" key="6">
    <source>
        <dbReference type="RuleBase" id="RU280813"/>
    </source>
</evidence>
<keyword evidence="4 6" id="KW-1133">Transmembrane helix</keyword>
<name>A0A8R1DJ39_CAEJA</name>
<dbReference type="PANTHER" id="PTHR31552">
    <property type="entry name" value="SERPENTINE RECEPTOR CLASS GAMMA"/>
    <property type="match status" value="1"/>
</dbReference>
<evidence type="ECO:0000313" key="7">
    <source>
        <dbReference type="EnsemblMetazoa" id="CJA03356.1"/>
    </source>
</evidence>
<evidence type="ECO:0000256" key="1">
    <source>
        <dbReference type="ARBA" id="ARBA00004141"/>
    </source>
</evidence>
<dbReference type="GO" id="GO:0007606">
    <property type="term" value="P:sensory perception of chemical stimulus"/>
    <property type="evidence" value="ECO:0007669"/>
    <property type="project" value="UniProtKB-UniRule"/>
</dbReference>
<reference evidence="8" key="1">
    <citation type="submission" date="2010-08" db="EMBL/GenBank/DDBJ databases">
        <authorList>
            <consortium name="Caenorhabditis japonica Sequencing Consortium"/>
            <person name="Wilson R.K."/>
        </authorList>
    </citation>
    <scope>NUCLEOTIDE SEQUENCE [LARGE SCALE GENOMIC DNA]</scope>
    <source>
        <strain evidence="8">DF5081</strain>
    </source>
</reference>
<comment type="subcellular location">
    <subcellularLocation>
        <location evidence="1">Membrane</location>
        <topology evidence="1">Multi-pass membrane protein</topology>
    </subcellularLocation>
</comment>
<organism evidence="7 8">
    <name type="scientific">Caenorhabditis japonica</name>
    <dbReference type="NCBI Taxonomy" id="281687"/>
    <lineage>
        <taxon>Eukaryota</taxon>
        <taxon>Metazoa</taxon>
        <taxon>Ecdysozoa</taxon>
        <taxon>Nematoda</taxon>
        <taxon>Chromadorea</taxon>
        <taxon>Rhabditida</taxon>
        <taxon>Rhabditina</taxon>
        <taxon>Rhabditomorpha</taxon>
        <taxon>Rhabditoidea</taxon>
        <taxon>Rhabditidae</taxon>
        <taxon>Peloderinae</taxon>
        <taxon>Caenorhabditis</taxon>
    </lineage>
</organism>
<evidence type="ECO:0000256" key="2">
    <source>
        <dbReference type="ARBA" id="ARBA00005692"/>
    </source>
</evidence>
<dbReference type="GO" id="GO:0004888">
    <property type="term" value="F:transmembrane signaling receptor activity"/>
    <property type="evidence" value="ECO:0007669"/>
    <property type="project" value="InterPro"/>
</dbReference>
<accession>A0A8R1DJ39</accession>
<comment type="similarity">
    <text evidence="2 6">Belongs to the nematode receptor-like protein srg family.</text>
</comment>
<keyword evidence="5 6" id="KW-0472">Membrane</keyword>
<feature type="transmembrane region" description="Helical" evidence="6">
    <location>
        <begin position="37"/>
        <end position="56"/>
    </location>
</feature>
<dbReference type="GO" id="GO:0016020">
    <property type="term" value="C:membrane"/>
    <property type="evidence" value="ECO:0007669"/>
    <property type="project" value="UniProtKB-SubCell"/>
</dbReference>
<comment type="caution">
    <text evidence="6">Lacks conserved residue(s) required for the propagation of feature annotation.</text>
</comment>
<feature type="transmembrane region" description="Helical" evidence="6">
    <location>
        <begin position="244"/>
        <end position="267"/>
    </location>
</feature>
<keyword evidence="3 6" id="KW-0812">Transmembrane</keyword>
<feature type="transmembrane region" description="Helical" evidence="6">
    <location>
        <begin position="175"/>
        <end position="197"/>
    </location>
</feature>
<dbReference type="OMA" id="FTIMHPW"/>
<feature type="transmembrane region" description="Helical" evidence="6">
    <location>
        <begin position="125"/>
        <end position="145"/>
    </location>
</feature>
<sequence length="320" mass="37262">MWMLMVNLIYSIPSLLLYFITAIVIRKNWKKLKSSFFIWYLYDFAMNCLTMIFTFITLKTASATCQTCLLAPFYRTIQDTVISQFLYSMMYHMSYTQYCTTAVISVNRLSIILNHYTFEKLWLRFSIIPMFVICFAPFTVNFPIFSSNCTWGSREDKTFVLFCDVPSTRLYNPLIIFQVACIICSIVCNFISFLVVIKSTTEIKKRLESNFIVLISITTVVQLAGTVITIILNGNSNTSIYKVVHTYVLPFISDGFTIMHPWLLVVLSKPVRHLIRRDIFKFESASVEPHNSGATWQQPQYQHNQQHIQQNISRLTISKY</sequence>
<protein>
    <recommendedName>
        <fullName evidence="6">Serpentine receptor class gamma</fullName>
    </recommendedName>
</protein>
<proteinExistence type="inferred from homology"/>
<dbReference type="Proteomes" id="UP000005237">
    <property type="component" value="Unassembled WGS sequence"/>
</dbReference>
<feature type="transmembrane region" description="Helical" evidence="6">
    <location>
        <begin position="209"/>
        <end position="232"/>
    </location>
</feature>
<dbReference type="InterPro" id="IPR000609">
    <property type="entry name" value="7TM_GPCR_serpentine_rcpt_Srg"/>
</dbReference>
<dbReference type="Pfam" id="PF02118">
    <property type="entry name" value="Srg"/>
    <property type="match status" value="1"/>
</dbReference>
<evidence type="ECO:0000256" key="5">
    <source>
        <dbReference type="ARBA" id="ARBA00023136"/>
    </source>
</evidence>
<dbReference type="PANTHER" id="PTHR31552:SF24">
    <property type="entry name" value="SERPENTINE RECEPTOR CLASS GAMMA"/>
    <property type="match status" value="1"/>
</dbReference>
<evidence type="ECO:0000256" key="3">
    <source>
        <dbReference type="ARBA" id="ARBA00022692"/>
    </source>
</evidence>
<dbReference type="EnsemblMetazoa" id="CJA03356.1">
    <property type="protein sequence ID" value="CJA03356.1"/>
    <property type="gene ID" value="WBGene00122560"/>
</dbReference>
<keyword evidence="8" id="KW-1185">Reference proteome</keyword>
<dbReference type="AlphaFoldDB" id="A0A8R1DJ39"/>